<comment type="similarity">
    <text evidence="2">Belongs to the KAE1 / TsaD family. TsaB subfamily.</text>
</comment>
<dbReference type="Proteomes" id="UP000269774">
    <property type="component" value="Unassembled WGS sequence"/>
</dbReference>
<dbReference type="OrthoDB" id="9809995at2"/>
<evidence type="ECO:0000256" key="6">
    <source>
        <dbReference type="ARBA" id="ARBA00032446"/>
    </source>
</evidence>
<keyword evidence="8" id="KW-0808">Transferase</keyword>
<dbReference type="GO" id="GO:0005829">
    <property type="term" value="C:cytosol"/>
    <property type="evidence" value="ECO:0007669"/>
    <property type="project" value="TreeGrafter"/>
</dbReference>
<gene>
    <name evidence="8" type="primary">tsaB</name>
    <name evidence="8" type="ORF">EA797_07105</name>
</gene>
<dbReference type="InterPro" id="IPR043129">
    <property type="entry name" value="ATPase_NBD"/>
</dbReference>
<dbReference type="CDD" id="cd24032">
    <property type="entry name" value="ASKHA_NBD_TsaB"/>
    <property type="match status" value="1"/>
</dbReference>
<dbReference type="InterPro" id="IPR022496">
    <property type="entry name" value="T6A_TsaB"/>
</dbReference>
<dbReference type="NCBIfam" id="TIGR03725">
    <property type="entry name" value="T6A_YeaZ"/>
    <property type="match status" value="1"/>
</dbReference>
<evidence type="ECO:0000313" key="9">
    <source>
        <dbReference type="Proteomes" id="UP000269774"/>
    </source>
</evidence>
<evidence type="ECO:0000256" key="3">
    <source>
        <dbReference type="ARBA" id="ARBA00019012"/>
    </source>
</evidence>
<evidence type="ECO:0000313" key="8">
    <source>
        <dbReference type="EMBL" id="RMH92466.1"/>
    </source>
</evidence>
<sequence>MTTLLALDTATEACSVALLHDGRVLSHYEVIPRLHAQRLLPMIQTLLGEAGIALSAVDALAFGRGPGAFTGVRIAVGVVQGLAFALDRPVLPVSTLATIAQRAHREHGVDQVAVAIDARMDEVYWGCYRVQQGEMQLAGIEAVLPPEQVDLPRGSGGQWFGAGTGWGYGSRMAVQPGAVDSALLPHAEDLLTLAGFAWQRGEAVDADQAQPIYLRDNVATPKVAR</sequence>
<dbReference type="PANTHER" id="PTHR11735">
    <property type="entry name" value="TRNA N6-ADENOSINE THREONYLCARBAMOYLTRANSFERASE"/>
    <property type="match status" value="1"/>
</dbReference>
<evidence type="ECO:0000256" key="2">
    <source>
        <dbReference type="ARBA" id="ARBA00010493"/>
    </source>
</evidence>
<organism evidence="8 9">
    <name type="scientific">Stutzerimonas zhaodongensis</name>
    <dbReference type="NCBI Taxonomy" id="1176257"/>
    <lineage>
        <taxon>Bacteria</taxon>
        <taxon>Pseudomonadati</taxon>
        <taxon>Pseudomonadota</taxon>
        <taxon>Gammaproteobacteria</taxon>
        <taxon>Pseudomonadales</taxon>
        <taxon>Pseudomonadaceae</taxon>
        <taxon>Stutzerimonas</taxon>
    </lineage>
</organism>
<keyword evidence="4" id="KW-0963">Cytoplasm</keyword>
<keyword evidence="5" id="KW-0819">tRNA processing</keyword>
<dbReference type="InterPro" id="IPR000905">
    <property type="entry name" value="Gcp-like_dom"/>
</dbReference>
<accession>A0A3M2HRT8</accession>
<comment type="subcellular location">
    <subcellularLocation>
        <location evidence="1">Cytoplasm</location>
    </subcellularLocation>
</comment>
<dbReference type="RefSeq" id="WP_122164411.1">
    <property type="nucleotide sequence ID" value="NZ_JAMOIB010000007.1"/>
</dbReference>
<dbReference type="AlphaFoldDB" id="A0A3M2HRT8"/>
<dbReference type="Gene3D" id="3.30.420.40">
    <property type="match status" value="2"/>
</dbReference>
<keyword evidence="9" id="KW-1185">Reference proteome</keyword>
<proteinExistence type="inferred from homology"/>
<feature type="domain" description="Gcp-like" evidence="7">
    <location>
        <begin position="31"/>
        <end position="150"/>
    </location>
</feature>
<dbReference type="GO" id="GO:0002949">
    <property type="term" value="P:tRNA threonylcarbamoyladenosine modification"/>
    <property type="evidence" value="ECO:0007669"/>
    <property type="project" value="InterPro"/>
</dbReference>
<protein>
    <recommendedName>
        <fullName evidence="3">tRNA threonylcarbamoyladenosine biosynthesis protein TsaB</fullName>
    </recommendedName>
    <alternativeName>
        <fullName evidence="6">t(6)A37 threonylcarbamoyladenosine biosynthesis protein TsaB</fullName>
    </alternativeName>
</protein>
<dbReference type="Pfam" id="PF00814">
    <property type="entry name" value="TsaD"/>
    <property type="match status" value="1"/>
</dbReference>
<dbReference type="EMBL" id="RFFM01000001">
    <property type="protein sequence ID" value="RMH92466.1"/>
    <property type="molecule type" value="Genomic_DNA"/>
</dbReference>
<name>A0A3M2HRT8_9GAMM</name>
<evidence type="ECO:0000256" key="1">
    <source>
        <dbReference type="ARBA" id="ARBA00004496"/>
    </source>
</evidence>
<evidence type="ECO:0000256" key="4">
    <source>
        <dbReference type="ARBA" id="ARBA00022490"/>
    </source>
</evidence>
<dbReference type="SUPFAM" id="SSF53067">
    <property type="entry name" value="Actin-like ATPase domain"/>
    <property type="match status" value="2"/>
</dbReference>
<evidence type="ECO:0000259" key="7">
    <source>
        <dbReference type="Pfam" id="PF00814"/>
    </source>
</evidence>
<evidence type="ECO:0000256" key="5">
    <source>
        <dbReference type="ARBA" id="ARBA00022694"/>
    </source>
</evidence>
<dbReference type="FunFam" id="3.30.420.40:FF:000097">
    <property type="entry name" value="tRNA threonylcarbamoyladenosine biosynthesis protein TsaB"/>
    <property type="match status" value="1"/>
</dbReference>
<comment type="caution">
    <text evidence="8">The sequence shown here is derived from an EMBL/GenBank/DDBJ whole genome shotgun (WGS) entry which is preliminary data.</text>
</comment>
<dbReference type="GO" id="GO:0016740">
    <property type="term" value="F:transferase activity"/>
    <property type="evidence" value="ECO:0007669"/>
    <property type="project" value="UniProtKB-KW"/>
</dbReference>
<reference evidence="8 9" key="1">
    <citation type="submission" date="2018-10" db="EMBL/GenBank/DDBJ databases">
        <title>Pseudomonas zhaodongensis NEAU-ST5-21(T) genome.</title>
        <authorList>
            <person name="Peng J."/>
            <person name="Liu Z.-P."/>
        </authorList>
    </citation>
    <scope>NUCLEOTIDE SEQUENCE [LARGE SCALE GENOMIC DNA]</scope>
    <source>
        <strain evidence="8 9">NEAU-ST5-21</strain>
    </source>
</reference>
<dbReference type="PANTHER" id="PTHR11735:SF11">
    <property type="entry name" value="TRNA THREONYLCARBAMOYLADENOSINE BIOSYNTHESIS PROTEIN TSAB"/>
    <property type="match status" value="1"/>
</dbReference>